<dbReference type="Gene3D" id="3.10.310.40">
    <property type="match status" value="1"/>
</dbReference>
<dbReference type="GO" id="GO:0008270">
    <property type="term" value="F:zinc ion binding"/>
    <property type="evidence" value="ECO:0007669"/>
    <property type="project" value="UniProtKB-UniRule"/>
</dbReference>
<feature type="domain" description="Alanyl-transfer RNA synthetases family profile" evidence="14">
    <location>
        <begin position="1"/>
        <end position="698"/>
    </location>
</feature>
<gene>
    <name evidence="11" type="primary">alaS</name>
    <name evidence="15" type="ORF">HNP65_000223</name>
</gene>
<dbReference type="Pfam" id="PF02272">
    <property type="entry name" value="DHHA1"/>
    <property type="match status" value="1"/>
</dbReference>
<dbReference type="InterPro" id="IPR018165">
    <property type="entry name" value="Ala-tRNA-synth_IIc_core"/>
</dbReference>
<accession>A0A841GTL6</accession>
<keyword evidence="4 11" id="KW-0479">Metal-binding</keyword>
<keyword evidence="7 11" id="KW-0067">ATP-binding</keyword>
<sequence>MRSDEIRRLFLEFFEKKGHKILPSASLIPDDPQLLFTIAGMVPFKPIFWGKVDPVYTRIATCQKCVRTTDIENVGKTPRHHTFFEMLGNFSFGDYFKEEAIEWAWEFVTQVLKIPEERLWVSVYKDDNEAYEIWRKIGVPSSKILKLGKEDNFWGPAGPTGPCGPDTEIFYDTQRDVPTSDGKEPTPANTEGRFVEIWNLVFTEFYQDENGNLLPLKRKNIDTGAGLERMAAMMQGVYNNFDTDLFAPIIEGICNILNVKYKKDEKIDVSIRVIADHIRALVFLISDGVFPSNEGRGYVLRRILRRAARHGKLLGANAPFLHKLVDSVVNKMGKVYPEIVEKKDFTKEIILGEEKRFLQNLNKGLELVEKIVRENNGKISGEMAFKLYDTYGFPLDILRDLAEENGYVLDEQGFNEYMEKQRLLAKNAAGDIEFTKRTGYEDLKLKSEFVGYEKYEEYSKVLAIKVSEFVNEVQDADCEIVLERTPFYAEKGGQVSDTGIIKGENGEFLVEYVYSPTEGIIVHRGKLKGKLSVGEKVYAKIDIEKRKATARNHTATHLLHAALRKVLGTHVRQAGSLVESEKLRFDFTHFNALSSDEIEQVEKLVNNVILEAIDVIVEEKDYDEAVKEGAIALFEEKYGDKVRVVKVGNFSEELCGGTHVKNTGEIGLFKIISEGSVSAGIRRVEAITGLNSLMYLQRLENNWFKVKNILEVNDNEVFRRIENMKEEIKKLNSEIKSLKQKMVDIDSIYKNKKVINNVEYIVEKFEGLEVDVLRDVADRLVDKGVDLVILFDKVGEKVVLIVKKKKSNQLLHAGNIAKELSKVLGGGGGGRPDFAQAGGKDFGKVQEAIKKLEEILREC</sequence>
<dbReference type="InterPro" id="IPR018163">
    <property type="entry name" value="Thr/Ala-tRNA-synth_IIc_edit"/>
</dbReference>
<dbReference type="Pfam" id="PF01411">
    <property type="entry name" value="tRNA-synt_2c"/>
    <property type="match status" value="1"/>
</dbReference>
<dbReference type="InterPro" id="IPR012947">
    <property type="entry name" value="tRNA_SAD"/>
</dbReference>
<dbReference type="InterPro" id="IPR023033">
    <property type="entry name" value="Ala_tRNA_ligase_euk/bac"/>
</dbReference>
<evidence type="ECO:0000256" key="13">
    <source>
        <dbReference type="SAM" id="MobiDB-lite"/>
    </source>
</evidence>
<feature type="binding site" evidence="11">
    <location>
        <position position="659"/>
    </location>
    <ligand>
        <name>Zn(2+)</name>
        <dbReference type="ChEBI" id="CHEBI:29105"/>
    </ligand>
</feature>
<feature type="region of interest" description="Disordered" evidence="13">
    <location>
        <begin position="169"/>
        <end position="189"/>
    </location>
</feature>
<dbReference type="Gene3D" id="3.30.930.10">
    <property type="entry name" value="Bira Bifunctional Protein, Domain 2"/>
    <property type="match status" value="1"/>
</dbReference>
<dbReference type="SUPFAM" id="SSF55681">
    <property type="entry name" value="Class II aaRS and biotin synthetases"/>
    <property type="match status" value="1"/>
</dbReference>
<feature type="binding site" evidence="11">
    <location>
        <position position="553"/>
    </location>
    <ligand>
        <name>Zn(2+)</name>
        <dbReference type="ChEBI" id="CHEBI:29105"/>
    </ligand>
</feature>
<dbReference type="InterPro" id="IPR009000">
    <property type="entry name" value="Transl_B-barrel_sf"/>
</dbReference>
<evidence type="ECO:0000256" key="5">
    <source>
        <dbReference type="ARBA" id="ARBA00022741"/>
    </source>
</evidence>
<dbReference type="FunFam" id="3.30.930.10:FF:000004">
    <property type="entry name" value="Alanine--tRNA ligase"/>
    <property type="match status" value="1"/>
</dbReference>
<comment type="caution">
    <text evidence="15">The sequence shown here is derived from an EMBL/GenBank/DDBJ whole genome shotgun (WGS) entry which is preliminary data.</text>
</comment>
<proteinExistence type="inferred from homology"/>
<dbReference type="Gene3D" id="3.30.980.10">
    <property type="entry name" value="Threonyl-trna Synthetase, Chain A, domain 2"/>
    <property type="match status" value="1"/>
</dbReference>
<dbReference type="PANTHER" id="PTHR11777">
    <property type="entry name" value="ALANYL-TRNA SYNTHETASE"/>
    <property type="match status" value="1"/>
</dbReference>
<evidence type="ECO:0000313" key="15">
    <source>
        <dbReference type="EMBL" id="MBB6061801.1"/>
    </source>
</evidence>
<keyword evidence="3 11" id="KW-0436">Ligase</keyword>
<dbReference type="GO" id="GO:0004813">
    <property type="term" value="F:alanine-tRNA ligase activity"/>
    <property type="evidence" value="ECO:0007669"/>
    <property type="project" value="UniProtKB-UniRule"/>
</dbReference>
<comment type="catalytic activity">
    <reaction evidence="11">
        <text>tRNA(Ala) + L-alanine + ATP = L-alanyl-tRNA(Ala) + AMP + diphosphate</text>
        <dbReference type="Rhea" id="RHEA:12540"/>
        <dbReference type="Rhea" id="RHEA-COMP:9657"/>
        <dbReference type="Rhea" id="RHEA-COMP:9923"/>
        <dbReference type="ChEBI" id="CHEBI:30616"/>
        <dbReference type="ChEBI" id="CHEBI:33019"/>
        <dbReference type="ChEBI" id="CHEBI:57972"/>
        <dbReference type="ChEBI" id="CHEBI:78442"/>
        <dbReference type="ChEBI" id="CHEBI:78497"/>
        <dbReference type="ChEBI" id="CHEBI:456215"/>
        <dbReference type="EC" id="6.1.1.7"/>
    </reaction>
</comment>
<dbReference type="InterPro" id="IPR045864">
    <property type="entry name" value="aa-tRNA-synth_II/BPL/LPL"/>
</dbReference>
<keyword evidence="16" id="KW-1185">Reference proteome</keyword>
<comment type="domain">
    <text evidence="11">Consists of three domains; the N-terminal catalytic domain, the editing domain and the C-terminal C-Ala domain. The editing domain removes incorrectly charged amino acids, while the C-Ala domain, along with tRNA(Ala), serves as a bridge to cooperatively bring together the editing and aminoacylation centers thus stimulating deacylation of misacylated tRNAs.</text>
</comment>
<evidence type="ECO:0000256" key="3">
    <source>
        <dbReference type="ARBA" id="ARBA00022598"/>
    </source>
</evidence>
<keyword evidence="11" id="KW-0963">Cytoplasm</keyword>
<evidence type="ECO:0000259" key="14">
    <source>
        <dbReference type="PROSITE" id="PS50860"/>
    </source>
</evidence>
<dbReference type="PRINTS" id="PR00980">
    <property type="entry name" value="TRNASYNTHALA"/>
</dbReference>
<dbReference type="AlphaFoldDB" id="A0A841GTL6"/>
<feature type="binding site" evidence="11">
    <location>
        <position position="655"/>
    </location>
    <ligand>
        <name>Zn(2+)</name>
        <dbReference type="ChEBI" id="CHEBI:29105"/>
    </ligand>
</feature>
<keyword evidence="8 11" id="KW-0694">RNA-binding</keyword>
<dbReference type="Proteomes" id="UP000555828">
    <property type="component" value="Unassembled WGS sequence"/>
</dbReference>
<dbReference type="SUPFAM" id="SSF50447">
    <property type="entry name" value="Translation proteins"/>
    <property type="match status" value="1"/>
</dbReference>
<dbReference type="Pfam" id="PF07973">
    <property type="entry name" value="tRNA_SAD"/>
    <property type="match status" value="1"/>
</dbReference>
<dbReference type="HAMAP" id="MF_00036_B">
    <property type="entry name" value="Ala_tRNA_synth_B"/>
    <property type="match status" value="1"/>
</dbReference>
<evidence type="ECO:0000256" key="12">
    <source>
        <dbReference type="SAM" id="Coils"/>
    </source>
</evidence>
<dbReference type="RefSeq" id="WP_184618558.1">
    <property type="nucleotide sequence ID" value="NZ_JACHEX010000001.1"/>
</dbReference>
<dbReference type="InterPro" id="IPR003156">
    <property type="entry name" value="DHHA1_dom"/>
</dbReference>
<evidence type="ECO:0000256" key="7">
    <source>
        <dbReference type="ARBA" id="ARBA00022840"/>
    </source>
</evidence>
<evidence type="ECO:0000256" key="11">
    <source>
        <dbReference type="HAMAP-Rule" id="MF_00036"/>
    </source>
</evidence>
<evidence type="ECO:0000256" key="2">
    <source>
        <dbReference type="ARBA" id="ARBA00022555"/>
    </source>
</evidence>
<organism evidence="15 16">
    <name type="scientific">Thermosipho japonicus</name>
    <dbReference type="NCBI Taxonomy" id="90323"/>
    <lineage>
        <taxon>Bacteria</taxon>
        <taxon>Thermotogati</taxon>
        <taxon>Thermotogota</taxon>
        <taxon>Thermotogae</taxon>
        <taxon>Thermotogales</taxon>
        <taxon>Fervidobacteriaceae</taxon>
        <taxon>Thermosipho</taxon>
    </lineage>
</organism>
<dbReference type="FunFam" id="3.30.54.20:FF:000001">
    <property type="entry name" value="Alanine--tRNA ligase"/>
    <property type="match status" value="1"/>
</dbReference>
<dbReference type="GO" id="GO:0000049">
    <property type="term" value="F:tRNA binding"/>
    <property type="evidence" value="ECO:0007669"/>
    <property type="project" value="UniProtKB-KW"/>
</dbReference>
<dbReference type="GO" id="GO:0006419">
    <property type="term" value="P:alanyl-tRNA aminoacylation"/>
    <property type="evidence" value="ECO:0007669"/>
    <property type="project" value="UniProtKB-UniRule"/>
</dbReference>
<dbReference type="CDD" id="cd00673">
    <property type="entry name" value="AlaRS_core"/>
    <property type="match status" value="1"/>
</dbReference>
<keyword evidence="9 11" id="KW-0648">Protein biosynthesis</keyword>
<evidence type="ECO:0000256" key="1">
    <source>
        <dbReference type="ARBA" id="ARBA00008226"/>
    </source>
</evidence>
<evidence type="ECO:0000313" key="16">
    <source>
        <dbReference type="Proteomes" id="UP000555828"/>
    </source>
</evidence>
<evidence type="ECO:0000256" key="9">
    <source>
        <dbReference type="ARBA" id="ARBA00022917"/>
    </source>
</evidence>
<dbReference type="GO" id="GO:0002161">
    <property type="term" value="F:aminoacyl-tRNA deacylase activity"/>
    <property type="evidence" value="ECO:0007669"/>
    <property type="project" value="TreeGrafter"/>
</dbReference>
<reference evidence="15 16" key="1">
    <citation type="submission" date="2020-08" db="EMBL/GenBank/DDBJ databases">
        <title>Genomic Encyclopedia of Type Strains, Phase IV (KMG-IV): sequencing the most valuable type-strain genomes for metagenomic binning, comparative biology and taxonomic classification.</title>
        <authorList>
            <person name="Goeker M."/>
        </authorList>
    </citation>
    <scope>NUCLEOTIDE SEQUENCE [LARGE SCALE GENOMIC DNA]</scope>
    <source>
        <strain evidence="15 16">DSM 13481</strain>
    </source>
</reference>
<dbReference type="PROSITE" id="PS50860">
    <property type="entry name" value="AA_TRNA_LIGASE_II_ALA"/>
    <property type="match status" value="1"/>
</dbReference>
<comment type="function">
    <text evidence="11">Catalyzes the attachment of alanine to tRNA(Ala) in a two-step reaction: alanine is first activated by ATP to form Ala-AMP and then transferred to the acceptor end of tRNA(Ala). Also edits incorrectly charged Ser-tRNA(Ala) and Gly-tRNA(Ala) via its editing domain.</text>
</comment>
<evidence type="ECO:0000256" key="4">
    <source>
        <dbReference type="ARBA" id="ARBA00022723"/>
    </source>
</evidence>
<dbReference type="Gene3D" id="3.30.54.20">
    <property type="match status" value="1"/>
</dbReference>
<dbReference type="SUPFAM" id="SSF55186">
    <property type="entry name" value="ThrRS/AlaRS common domain"/>
    <property type="match status" value="1"/>
</dbReference>
<dbReference type="GO" id="GO:0005829">
    <property type="term" value="C:cytosol"/>
    <property type="evidence" value="ECO:0007669"/>
    <property type="project" value="TreeGrafter"/>
</dbReference>
<feature type="binding site" evidence="11">
    <location>
        <position position="557"/>
    </location>
    <ligand>
        <name>Zn(2+)</name>
        <dbReference type="ChEBI" id="CHEBI:29105"/>
    </ligand>
</feature>
<keyword evidence="12" id="KW-0175">Coiled coil</keyword>
<name>A0A841GTL6_9BACT</name>
<dbReference type="SMART" id="SM00863">
    <property type="entry name" value="tRNA_SAD"/>
    <property type="match status" value="1"/>
</dbReference>
<keyword evidence="2 11" id="KW-0820">tRNA-binding</keyword>
<dbReference type="InterPro" id="IPR050058">
    <property type="entry name" value="Ala-tRNA_ligase"/>
</dbReference>
<dbReference type="Gene3D" id="6.10.250.550">
    <property type="match status" value="1"/>
</dbReference>
<keyword evidence="5 11" id="KW-0547">Nucleotide-binding</keyword>
<protein>
    <recommendedName>
        <fullName evidence="11">Alanine--tRNA ligase</fullName>
        <ecNumber evidence="11">6.1.1.7</ecNumber>
    </recommendedName>
    <alternativeName>
        <fullName evidence="11">Alanyl-tRNA synthetase</fullName>
        <shortName evidence="11">AlaRS</shortName>
    </alternativeName>
</protein>
<comment type="subcellular location">
    <subcellularLocation>
        <location evidence="11">Cytoplasm</location>
    </subcellularLocation>
</comment>
<dbReference type="InterPro" id="IPR018164">
    <property type="entry name" value="Ala-tRNA-synth_IIc_N"/>
</dbReference>
<evidence type="ECO:0000256" key="8">
    <source>
        <dbReference type="ARBA" id="ARBA00022884"/>
    </source>
</evidence>
<comment type="cofactor">
    <cofactor evidence="11">
        <name>Zn(2+)</name>
        <dbReference type="ChEBI" id="CHEBI:29105"/>
    </cofactor>
    <text evidence="11">Binds 1 zinc ion per subunit.</text>
</comment>
<dbReference type="SUPFAM" id="SSF101353">
    <property type="entry name" value="Putative anticodon-binding domain of alanyl-tRNA synthetase (AlaRS)"/>
    <property type="match status" value="1"/>
</dbReference>
<dbReference type="EC" id="6.1.1.7" evidence="11"/>
<dbReference type="Gene3D" id="2.40.30.130">
    <property type="match status" value="1"/>
</dbReference>
<dbReference type="NCBIfam" id="TIGR00344">
    <property type="entry name" value="alaS"/>
    <property type="match status" value="1"/>
</dbReference>
<dbReference type="InterPro" id="IPR002318">
    <property type="entry name" value="Ala-tRNA-lgiase_IIc"/>
</dbReference>
<comment type="similarity">
    <text evidence="1 11">Belongs to the class-II aminoacyl-tRNA synthetase family.</text>
</comment>
<feature type="coiled-coil region" evidence="12">
    <location>
        <begin position="714"/>
        <end position="748"/>
    </location>
</feature>
<dbReference type="GO" id="GO:0005524">
    <property type="term" value="F:ATP binding"/>
    <property type="evidence" value="ECO:0007669"/>
    <property type="project" value="UniProtKB-UniRule"/>
</dbReference>
<evidence type="ECO:0000256" key="10">
    <source>
        <dbReference type="ARBA" id="ARBA00023146"/>
    </source>
</evidence>
<evidence type="ECO:0000256" key="6">
    <source>
        <dbReference type="ARBA" id="ARBA00022833"/>
    </source>
</evidence>
<dbReference type="InterPro" id="IPR018162">
    <property type="entry name" value="Ala-tRNA-ligase_IIc_anticod-bd"/>
</dbReference>
<dbReference type="FunFam" id="3.30.980.10:FF:000004">
    <property type="entry name" value="Alanine--tRNA ligase, cytoplasmic"/>
    <property type="match status" value="1"/>
</dbReference>
<keyword evidence="10 11" id="KW-0030">Aminoacyl-tRNA synthetase</keyword>
<dbReference type="EMBL" id="JACHEX010000001">
    <property type="protein sequence ID" value="MBB6061801.1"/>
    <property type="molecule type" value="Genomic_DNA"/>
</dbReference>
<dbReference type="PANTHER" id="PTHR11777:SF9">
    <property type="entry name" value="ALANINE--TRNA LIGASE, CYTOPLASMIC"/>
    <property type="match status" value="1"/>
</dbReference>
<keyword evidence="6 11" id="KW-0862">Zinc</keyword>
<dbReference type="FunFam" id="3.10.310.40:FF:000001">
    <property type="entry name" value="Alanine--tRNA ligase"/>
    <property type="match status" value="1"/>
</dbReference>